<feature type="region of interest" description="Disordered" evidence="1">
    <location>
        <begin position="119"/>
        <end position="147"/>
    </location>
</feature>
<organism evidence="2 3">
    <name type="scientific">Popillia japonica</name>
    <name type="common">Japanese beetle</name>
    <dbReference type="NCBI Taxonomy" id="7064"/>
    <lineage>
        <taxon>Eukaryota</taxon>
        <taxon>Metazoa</taxon>
        <taxon>Ecdysozoa</taxon>
        <taxon>Arthropoda</taxon>
        <taxon>Hexapoda</taxon>
        <taxon>Insecta</taxon>
        <taxon>Pterygota</taxon>
        <taxon>Neoptera</taxon>
        <taxon>Endopterygota</taxon>
        <taxon>Coleoptera</taxon>
        <taxon>Polyphaga</taxon>
        <taxon>Scarabaeiformia</taxon>
        <taxon>Scarabaeidae</taxon>
        <taxon>Rutelinae</taxon>
        <taxon>Popillia</taxon>
    </lineage>
</organism>
<protein>
    <submittedName>
        <fullName evidence="2">Uncharacterized protein</fullName>
    </submittedName>
</protein>
<evidence type="ECO:0000256" key="1">
    <source>
        <dbReference type="SAM" id="MobiDB-lite"/>
    </source>
</evidence>
<name>A0AAW1N2H3_POPJA</name>
<feature type="compositionally biased region" description="Basic and acidic residues" evidence="1">
    <location>
        <begin position="129"/>
        <end position="147"/>
    </location>
</feature>
<sequence>MAKFLLDQLYKIVERESRYGEIPARSALATGTGTSSKFKHGITTPTTLNEENNEANTVLNKLKVDRKQMEHNRAMTTRLAVAAVMRRRGVLNKLKVDRKQMEHNRAMTTRLAVAAVMRRRGHTNQRALSKNEDHTEHIGDEHRKLER</sequence>
<reference evidence="2 3" key="1">
    <citation type="journal article" date="2024" name="BMC Genomics">
        <title>De novo assembly and annotation of Popillia japonica's genome with initial clues to its potential as an invasive pest.</title>
        <authorList>
            <person name="Cucini C."/>
            <person name="Boschi S."/>
            <person name="Funari R."/>
            <person name="Cardaioli E."/>
            <person name="Iannotti N."/>
            <person name="Marturano G."/>
            <person name="Paoli F."/>
            <person name="Bruttini M."/>
            <person name="Carapelli A."/>
            <person name="Frati F."/>
            <person name="Nardi F."/>
        </authorList>
    </citation>
    <scope>NUCLEOTIDE SEQUENCE [LARGE SCALE GENOMIC DNA]</scope>
    <source>
        <strain evidence="2">DMR45628</strain>
    </source>
</reference>
<dbReference type="AlphaFoldDB" id="A0AAW1N2H3"/>
<gene>
    <name evidence="2" type="ORF">QE152_g4508</name>
</gene>
<evidence type="ECO:0000313" key="2">
    <source>
        <dbReference type="EMBL" id="KAK9752146.1"/>
    </source>
</evidence>
<proteinExistence type="predicted"/>
<dbReference type="Proteomes" id="UP001458880">
    <property type="component" value="Unassembled WGS sequence"/>
</dbReference>
<keyword evidence="3" id="KW-1185">Reference proteome</keyword>
<dbReference type="EMBL" id="JASPKY010000023">
    <property type="protein sequence ID" value="KAK9752146.1"/>
    <property type="molecule type" value="Genomic_DNA"/>
</dbReference>
<accession>A0AAW1N2H3</accession>
<evidence type="ECO:0000313" key="3">
    <source>
        <dbReference type="Proteomes" id="UP001458880"/>
    </source>
</evidence>
<comment type="caution">
    <text evidence="2">The sequence shown here is derived from an EMBL/GenBank/DDBJ whole genome shotgun (WGS) entry which is preliminary data.</text>
</comment>